<proteinExistence type="predicted"/>
<evidence type="ECO:0000313" key="2">
    <source>
        <dbReference type="Proteomes" id="UP000002033"/>
    </source>
</evidence>
<dbReference type="KEGG" id="hdn:Hden_2400"/>
<evidence type="ECO:0008006" key="3">
    <source>
        <dbReference type="Google" id="ProtNLM"/>
    </source>
</evidence>
<dbReference type="SUPFAM" id="SSF158837">
    <property type="entry name" value="AGR C 984p-like"/>
    <property type="match status" value="5"/>
</dbReference>
<dbReference type="STRING" id="582899.Hden_2400"/>
<sequence>MISTFLTYTSYASDMSRSLARVSGQAEVSSATAYYNANIGKVKSVDDFMNNHRLFSYAMKAYGLEDMTYAKAFMKKVLTSDISTSTNLQKSFVGKLTDPRFLKFAQAFQFSADGKVATQPVTAQQANDQSDLINLYTQQQVNKGATAADDSAYYQANIGNVASVDDLVGNTRLLNYALTAYGIDASIASASAIKQVLTSDLSDPGSFANQMPGNYKLLAEAFSFNTDGSINGASAQSSDDVSFTVYRYYDASGTGGSAPAAAFKSQYYQDAIAGVSSVDDLLGNARLFIYLETAFGLDPSEQSTAILRNVLTSDLSDPNSYANQQTNDAYRALAAAFNFNTDGSINGSEAQTASQTDSTVSSFMTNNTTAVEKYQSSQINFYKTDIAKIASVSDFIKDTGLYGFVLSAFGIDPSKTSKLTIEKVLESDASNPSSYANMSHNSAYSKLAAAFNFDADGKAKTASSAQVNASLVSTIKLYNSEMGDAKAEKKQTSDEDTYYGNTIGTIKSVDEFLKNKRLVTFALTAFDLQDKALSNDTLRKILTSDPTDPKSFINKPENSAYRSMAVAFNFGTDGKDLTTPTQQVQTRSQMVATTDAYARQTLEENAGDQNEGARLALYFQRLAPSITSAYSILADKALLQVAQTALGLPTSMSNADIDVQANMITKKLKIADLQDPEKLKKFLARFSAMYDINNSDITQTNPAITILSSR</sequence>
<dbReference type="HOGENOM" id="CLU_013150_0_0_5"/>
<dbReference type="EMBL" id="CP002083">
    <property type="protein sequence ID" value="ADJ24197.1"/>
    <property type="molecule type" value="Genomic_DNA"/>
</dbReference>
<keyword evidence="2" id="KW-1185">Reference proteome</keyword>
<protein>
    <recommendedName>
        <fullName evidence="3">DUF1217 domain-containing protein</fullName>
    </recommendedName>
</protein>
<dbReference type="InterPro" id="IPR023157">
    <property type="entry name" value="AGR-C-984p-like_sf"/>
</dbReference>
<organism evidence="1 2">
    <name type="scientific">Hyphomicrobium denitrificans (strain ATCC 51888 / DSM 1869 / NCIMB 11706 / TK 0415)</name>
    <dbReference type="NCBI Taxonomy" id="582899"/>
    <lineage>
        <taxon>Bacteria</taxon>
        <taxon>Pseudomonadati</taxon>
        <taxon>Pseudomonadota</taxon>
        <taxon>Alphaproteobacteria</taxon>
        <taxon>Hyphomicrobiales</taxon>
        <taxon>Hyphomicrobiaceae</taxon>
        <taxon>Hyphomicrobium</taxon>
    </lineage>
</organism>
<dbReference type="Proteomes" id="UP000002033">
    <property type="component" value="Chromosome"/>
</dbReference>
<dbReference type="OrthoDB" id="7824597at2"/>
<dbReference type="AlphaFoldDB" id="D8JRX9"/>
<accession>D8JRX9</accession>
<gene>
    <name evidence="1" type="ordered locus">Hden_2400</name>
</gene>
<dbReference type="InterPro" id="IPR010626">
    <property type="entry name" value="DUF1217"/>
</dbReference>
<dbReference type="RefSeq" id="WP_013216356.1">
    <property type="nucleotide sequence ID" value="NC_014313.1"/>
</dbReference>
<reference evidence="2" key="1">
    <citation type="journal article" date="2011" name="J. Bacteriol.">
        <title>Genome sequences of eight morphologically diverse alphaproteobacteria.</title>
        <authorList>
            <consortium name="US DOE Joint Genome Institute"/>
            <person name="Brown P.J."/>
            <person name="Kysela D.T."/>
            <person name="Buechlein A."/>
            <person name="Hemmerich C."/>
            <person name="Brun Y.V."/>
        </authorList>
    </citation>
    <scope>NUCLEOTIDE SEQUENCE [LARGE SCALE GENOMIC DNA]</scope>
    <source>
        <strain evidence="2">ATCC 51888 / DSM 1869 / NCIB 11706 / TK 0415</strain>
    </source>
</reference>
<dbReference type="Gene3D" id="1.10.3700.10">
    <property type="entry name" value="AGR C 984p-like"/>
    <property type="match status" value="3"/>
</dbReference>
<name>D8JRX9_HYPDA</name>
<dbReference type="eggNOG" id="ENOG502ZBJH">
    <property type="taxonomic scope" value="Bacteria"/>
</dbReference>
<dbReference type="Pfam" id="PF06748">
    <property type="entry name" value="DUF1217"/>
    <property type="match status" value="3"/>
</dbReference>
<evidence type="ECO:0000313" key="1">
    <source>
        <dbReference type="EMBL" id="ADJ24197.1"/>
    </source>
</evidence>